<evidence type="ECO:0000313" key="2">
    <source>
        <dbReference type="EMBL" id="OLF08787.1"/>
    </source>
</evidence>
<dbReference type="RefSeq" id="WP_075134943.1">
    <property type="nucleotide sequence ID" value="NZ_MSIF01000011.1"/>
</dbReference>
<keyword evidence="2" id="KW-0830">Ubiquinone</keyword>
<gene>
    <name evidence="2" type="ORF">BLA60_22535</name>
</gene>
<proteinExistence type="predicted"/>
<evidence type="ECO:0000313" key="3">
    <source>
        <dbReference type="Proteomes" id="UP000185696"/>
    </source>
</evidence>
<dbReference type="PANTHER" id="PTHR43591">
    <property type="entry name" value="METHYLTRANSFERASE"/>
    <property type="match status" value="1"/>
</dbReference>
<name>A0A7Z1AX76_9PSEU</name>
<sequence>MSAWDSRLFGAAYDLGVEREWLARPVARLLWGADVRPLYDTLRRLADLPVGTSLLDAPCGGGVALRGLRPGQGLRYVGADLSQAMLRRTRRRAQRAGLPADVVAADLARLPFADGGFDVCVTFNGLHCVPDPAGAVGELARCLAPGGRLVGDLIVRGAGRRQDAAIAALRRLGIFGEGGTVAELRAWCAAAGLRIEHLERSGAVVAFSAV</sequence>
<reference evidence="2 3" key="1">
    <citation type="submission" date="2016-12" db="EMBL/GenBank/DDBJ databases">
        <title>The draft genome sequence of Actinophytocola xinjiangensis.</title>
        <authorList>
            <person name="Wang W."/>
            <person name="Yuan L."/>
        </authorList>
    </citation>
    <scope>NUCLEOTIDE SEQUENCE [LARGE SCALE GENOMIC DNA]</scope>
    <source>
        <strain evidence="2 3">CGMCC 4.4663</strain>
    </source>
</reference>
<dbReference type="AlphaFoldDB" id="A0A7Z1AX76"/>
<dbReference type="Gene3D" id="3.40.50.150">
    <property type="entry name" value="Vaccinia Virus protein VP39"/>
    <property type="match status" value="1"/>
</dbReference>
<dbReference type="CDD" id="cd02440">
    <property type="entry name" value="AdoMet_MTases"/>
    <property type="match status" value="1"/>
</dbReference>
<dbReference type="Proteomes" id="UP000185696">
    <property type="component" value="Unassembled WGS sequence"/>
</dbReference>
<dbReference type="InterPro" id="IPR013216">
    <property type="entry name" value="Methyltransf_11"/>
</dbReference>
<accession>A0A7Z1AX76</accession>
<dbReference type="Pfam" id="PF08241">
    <property type="entry name" value="Methyltransf_11"/>
    <property type="match status" value="1"/>
</dbReference>
<dbReference type="GO" id="GO:0008757">
    <property type="term" value="F:S-adenosylmethionine-dependent methyltransferase activity"/>
    <property type="evidence" value="ECO:0007669"/>
    <property type="project" value="InterPro"/>
</dbReference>
<dbReference type="EMBL" id="MSIF01000011">
    <property type="protein sequence ID" value="OLF08787.1"/>
    <property type="molecule type" value="Genomic_DNA"/>
</dbReference>
<organism evidence="2 3">
    <name type="scientific">Actinophytocola xinjiangensis</name>
    <dbReference type="NCBI Taxonomy" id="485602"/>
    <lineage>
        <taxon>Bacteria</taxon>
        <taxon>Bacillati</taxon>
        <taxon>Actinomycetota</taxon>
        <taxon>Actinomycetes</taxon>
        <taxon>Pseudonocardiales</taxon>
        <taxon>Pseudonocardiaceae</taxon>
    </lineage>
</organism>
<evidence type="ECO:0000259" key="1">
    <source>
        <dbReference type="Pfam" id="PF08241"/>
    </source>
</evidence>
<dbReference type="InterPro" id="IPR029063">
    <property type="entry name" value="SAM-dependent_MTases_sf"/>
</dbReference>
<protein>
    <submittedName>
        <fullName evidence="2">Ubiquinone biosynthesis protein</fullName>
    </submittedName>
</protein>
<keyword evidence="3" id="KW-1185">Reference proteome</keyword>
<comment type="caution">
    <text evidence="2">The sequence shown here is derived from an EMBL/GenBank/DDBJ whole genome shotgun (WGS) entry which is preliminary data.</text>
</comment>
<dbReference type="SUPFAM" id="SSF53335">
    <property type="entry name" value="S-adenosyl-L-methionine-dependent methyltransferases"/>
    <property type="match status" value="1"/>
</dbReference>
<feature type="domain" description="Methyltransferase type 11" evidence="1">
    <location>
        <begin position="55"/>
        <end position="150"/>
    </location>
</feature>